<dbReference type="GO" id="GO:0004066">
    <property type="term" value="F:asparagine synthase (glutamine-hydrolyzing) activity"/>
    <property type="evidence" value="ECO:0007669"/>
    <property type="project" value="UniProtKB-EC"/>
</dbReference>
<dbReference type="AlphaFoldDB" id="A0A1K1WNJ6"/>
<protein>
    <recommendedName>
        <fullName evidence="2">asparagine synthase (glutamine-hydrolyzing)</fullName>
        <ecNumber evidence="2">6.3.5.4</ecNumber>
    </recommendedName>
</protein>
<evidence type="ECO:0000256" key="1">
    <source>
        <dbReference type="ARBA" id="ARBA00005187"/>
    </source>
</evidence>
<reference evidence="6 7" key="1">
    <citation type="submission" date="2016-11" db="EMBL/GenBank/DDBJ databases">
        <authorList>
            <person name="Jaros S."/>
            <person name="Januszkiewicz K."/>
            <person name="Wedrychowicz H."/>
        </authorList>
    </citation>
    <scope>NUCLEOTIDE SEQUENCE [LARGE SCALE GENOMIC DNA]</scope>
    <source>
        <strain evidence="6 7">OK807</strain>
    </source>
</reference>
<dbReference type="PANTHER" id="PTHR43284:SF1">
    <property type="entry name" value="ASPARAGINE SYNTHETASE"/>
    <property type="match status" value="1"/>
</dbReference>
<organism evidence="6 7">
    <name type="scientific">Streptomyces atratus</name>
    <dbReference type="NCBI Taxonomy" id="1893"/>
    <lineage>
        <taxon>Bacteria</taxon>
        <taxon>Bacillati</taxon>
        <taxon>Actinomycetota</taxon>
        <taxon>Actinomycetes</taxon>
        <taxon>Kitasatosporales</taxon>
        <taxon>Streptomycetaceae</taxon>
        <taxon>Streptomyces</taxon>
    </lineage>
</organism>
<dbReference type="NCBIfam" id="NF033561">
    <property type="entry name" value="macrolact_Ik_Al"/>
    <property type="match status" value="1"/>
</dbReference>
<dbReference type="OrthoDB" id="7053173at2"/>
<evidence type="ECO:0000313" key="7">
    <source>
        <dbReference type="Proteomes" id="UP000181909"/>
    </source>
</evidence>
<dbReference type="Pfam" id="PF00733">
    <property type="entry name" value="Asn_synthase"/>
    <property type="match status" value="1"/>
</dbReference>
<evidence type="ECO:0000256" key="2">
    <source>
        <dbReference type="ARBA" id="ARBA00012737"/>
    </source>
</evidence>
<evidence type="ECO:0000259" key="5">
    <source>
        <dbReference type="Pfam" id="PF00733"/>
    </source>
</evidence>
<evidence type="ECO:0000256" key="3">
    <source>
        <dbReference type="ARBA" id="ARBA00022888"/>
    </source>
</evidence>
<dbReference type="InterPro" id="IPR029055">
    <property type="entry name" value="Ntn_hydrolases_N"/>
</dbReference>
<dbReference type="STRING" id="1893.SAMN02787144_1002541"/>
<gene>
    <name evidence="6" type="ORF">SAMN02787144_1002541</name>
</gene>
<dbReference type="InterPro" id="IPR014729">
    <property type="entry name" value="Rossmann-like_a/b/a_fold"/>
</dbReference>
<accession>A0A1K1WNJ6</accession>
<name>A0A1K1WNJ6_STRAR</name>
<evidence type="ECO:0000256" key="4">
    <source>
        <dbReference type="ARBA" id="ARBA00048741"/>
    </source>
</evidence>
<evidence type="ECO:0000313" key="6">
    <source>
        <dbReference type="EMBL" id="SFX38691.1"/>
    </source>
</evidence>
<dbReference type="PANTHER" id="PTHR43284">
    <property type="entry name" value="ASPARAGINE SYNTHETASE (GLUTAMINE-HYDROLYZING)"/>
    <property type="match status" value="1"/>
</dbReference>
<dbReference type="Gene3D" id="3.40.50.620">
    <property type="entry name" value="HUPs"/>
    <property type="match status" value="2"/>
</dbReference>
<dbReference type="EC" id="6.3.5.4" evidence="2"/>
<dbReference type="EMBL" id="FPJO01000002">
    <property type="protein sequence ID" value="SFX38691.1"/>
    <property type="molecule type" value="Genomic_DNA"/>
</dbReference>
<dbReference type="GO" id="GO:0006529">
    <property type="term" value="P:asparagine biosynthetic process"/>
    <property type="evidence" value="ECO:0007669"/>
    <property type="project" value="UniProtKB-KW"/>
</dbReference>
<dbReference type="InterPro" id="IPR051786">
    <property type="entry name" value="ASN_synthetase/amidase"/>
</dbReference>
<dbReference type="InterPro" id="IPR001962">
    <property type="entry name" value="Asn_synthase"/>
</dbReference>
<keyword evidence="3" id="KW-0061">Asparagine biosynthesis</keyword>
<dbReference type="Proteomes" id="UP000181909">
    <property type="component" value="Unassembled WGS sequence"/>
</dbReference>
<dbReference type="SUPFAM" id="SSF56235">
    <property type="entry name" value="N-terminal nucleophile aminohydrolases (Ntn hydrolases)"/>
    <property type="match status" value="1"/>
</dbReference>
<feature type="domain" description="Asparagine synthetase" evidence="5">
    <location>
        <begin position="193"/>
        <end position="584"/>
    </location>
</feature>
<comment type="pathway">
    <text evidence="1">Amino-acid biosynthesis; L-asparagine biosynthesis; L-asparagine from L-aspartate (L-Gln route): step 1/1.</text>
</comment>
<keyword evidence="3" id="KW-0028">Amino-acid biosynthesis</keyword>
<dbReference type="SUPFAM" id="SSF52402">
    <property type="entry name" value="Adenine nucleotide alpha hydrolases-like"/>
    <property type="match status" value="1"/>
</dbReference>
<comment type="catalytic activity">
    <reaction evidence="4">
        <text>L-aspartate + L-glutamine + ATP + H2O = L-asparagine + L-glutamate + AMP + diphosphate + H(+)</text>
        <dbReference type="Rhea" id="RHEA:12228"/>
        <dbReference type="ChEBI" id="CHEBI:15377"/>
        <dbReference type="ChEBI" id="CHEBI:15378"/>
        <dbReference type="ChEBI" id="CHEBI:29985"/>
        <dbReference type="ChEBI" id="CHEBI:29991"/>
        <dbReference type="ChEBI" id="CHEBI:30616"/>
        <dbReference type="ChEBI" id="CHEBI:33019"/>
        <dbReference type="ChEBI" id="CHEBI:58048"/>
        <dbReference type="ChEBI" id="CHEBI:58359"/>
        <dbReference type="ChEBI" id="CHEBI:456215"/>
        <dbReference type="EC" id="6.3.5.4"/>
    </reaction>
</comment>
<proteinExistence type="predicted"/>
<dbReference type="GO" id="GO:0005829">
    <property type="term" value="C:cytosol"/>
    <property type="evidence" value="ECO:0007669"/>
    <property type="project" value="TreeGrafter"/>
</dbReference>
<dbReference type="RefSeq" id="WP_072484160.1">
    <property type="nucleotide sequence ID" value="NZ_FPJO01000002.1"/>
</dbReference>
<sequence>MALGGFSTTGDECPLPLGAELIAPTSSAWRLGTTPVRTLTADGGARRVHLLGWCGATDAHMSALVNRPVPTDVAWRWPGNYAVVEENSDNVVLHTDPVSAFPLYCVPWRSGWAWSTSARLLAALAGSGPDAQRLACAVLTPSVPALAAGRSFFTNVEQVAPGCRTELPRIGTAPRRINLWRPDPEVSRLAHRHLRHTLAGSVTLRTEADPRLSSDLSGGLDSTSVAVLAADSLPAPHRLNAVTIHPEGNHGGADLRYARLTAASNGRIVHHLLPMNARHLPYTFITSVPPTDEPAPSTLTQARLRGQFRWMRDHLGTRTHLTGDGGDSVLFQPAAHLADLIRHRHLGRAASEAFGWARLRRTPVTSLLRDAVAMARTGRHAALTGLAGHLVGQNIGNRSGGHWFPLLPLPDWAEPAAVRCVVDAFREAATHPDPLAGLDASVRIAMDEIREVARTAVADAELAASCGVDLHNPFLDPTVVNAVLTNPLERRPAVHAYKPLLVRAVGDLLPPEVAARTTKGGFDADHYAGMRANLDDLAVLTDGHLVGLGLIEPRRLRSQLRRAAAGIPMSLATFEQALTAEAWLVAHHREPAPAWTTQPVRSAP</sequence>